<evidence type="ECO:0000256" key="1">
    <source>
        <dbReference type="ARBA" id="ARBA00007274"/>
    </source>
</evidence>
<evidence type="ECO:0000313" key="5">
    <source>
        <dbReference type="EMBL" id="EQX27540.1"/>
    </source>
</evidence>
<evidence type="ECO:0000313" key="6">
    <source>
        <dbReference type="Proteomes" id="UP000016035"/>
    </source>
</evidence>
<dbReference type="PANTHER" id="PTHR42811">
    <property type="entry name" value="SERINE ACETYLTRANSFERASE"/>
    <property type="match status" value="1"/>
</dbReference>
<dbReference type="EC" id="2.3.1.-" evidence="4"/>
<gene>
    <name evidence="5" type="ORF">G925_02023</name>
</gene>
<dbReference type="GO" id="GO:0005737">
    <property type="term" value="C:cytoplasm"/>
    <property type="evidence" value="ECO:0007669"/>
    <property type="project" value="InterPro"/>
</dbReference>
<evidence type="ECO:0000256" key="4">
    <source>
        <dbReference type="PIRNR" id="PIRNR000441"/>
    </source>
</evidence>
<reference evidence="6" key="1">
    <citation type="submission" date="2013-07" db="EMBL/GenBank/DDBJ databases">
        <title>The genome sequence of Escherichia coli UMEA 3162-1.</title>
        <authorList>
            <consortium name="The Broad Institute Genome Sequencing Platform"/>
            <consortium name="The Broad Institute Genome Sequencing Center for Infectious Disease"/>
            <person name="Feldgarden M."/>
            <person name="Frimodt-Moller N."/>
            <person name="Leihof R.F."/>
            <person name="Rasmussen L."/>
            <person name="Young S.K."/>
            <person name="Zeng Q."/>
            <person name="Gargeya S."/>
            <person name="Abouelleil A."/>
            <person name="Alvarado L."/>
            <person name="Berlin A.M."/>
            <person name="Chapman S.B."/>
            <person name="Gainer-Dewar J."/>
            <person name="Goldberg J."/>
            <person name="Gnerre S."/>
            <person name="Griggs A."/>
            <person name="Gujja S."/>
            <person name="Hansen M."/>
            <person name="Howarth C."/>
            <person name="Imamovic A."/>
            <person name="Larimer J."/>
            <person name="McCowan C."/>
            <person name="Murphy C."/>
            <person name="Pearson M."/>
            <person name="Poon T."/>
            <person name="Priest M."/>
            <person name="Roberts A."/>
            <person name="Saif S."/>
            <person name="Shea T."/>
            <person name="Sykes S."/>
            <person name="Wortman J."/>
            <person name="Nusbaum C."/>
            <person name="Birren B."/>
        </authorList>
    </citation>
    <scope>NUCLEOTIDE SEQUENCE [LARGE SCALE GENOMIC DNA]</scope>
    <source>
        <strain evidence="6">UMEA 3162-1</strain>
    </source>
</reference>
<dbReference type="EMBL" id="AWBU01000018">
    <property type="protein sequence ID" value="EQX27540.1"/>
    <property type="molecule type" value="Genomic_DNA"/>
</dbReference>
<dbReference type="SUPFAM" id="SSF51161">
    <property type="entry name" value="Trimeric LpxA-like enzymes"/>
    <property type="match status" value="1"/>
</dbReference>
<dbReference type="InterPro" id="IPR011004">
    <property type="entry name" value="Trimer_LpxA-like_sf"/>
</dbReference>
<dbReference type="GO" id="GO:0009001">
    <property type="term" value="F:serine O-acetyltransferase activity"/>
    <property type="evidence" value="ECO:0007669"/>
    <property type="project" value="InterPro"/>
</dbReference>
<sequence>MKNIQQDIQRYKELIGNESAFKFKDYFRIFSPRLIPNVIYRTSYSLKEKGFRRISKCCSLLNVLIFNIEIATECEIKGGLFIPHTFGIVIGAARIGENCTIYQNVTIGAKTLDMKYNKELRPVIGNDVILATGSVILGPIVINNGAIVAANSVVLKDVGEKELVGGTPATYLKKLD</sequence>
<proteinExistence type="inferred from homology"/>
<dbReference type="InterPro" id="IPR045304">
    <property type="entry name" value="LbH_SAT"/>
</dbReference>
<name>A0A0E2LJ83_ECOU3</name>
<comment type="similarity">
    <text evidence="1 4">Belongs to the transferase hexapeptide repeat family.</text>
</comment>
<dbReference type="Proteomes" id="UP000016035">
    <property type="component" value="Unassembled WGS sequence"/>
</dbReference>
<evidence type="ECO:0000256" key="3">
    <source>
        <dbReference type="ARBA" id="ARBA00023315"/>
    </source>
</evidence>
<dbReference type="GO" id="GO:0006535">
    <property type="term" value="P:cysteine biosynthetic process from serine"/>
    <property type="evidence" value="ECO:0007669"/>
    <property type="project" value="InterPro"/>
</dbReference>
<protein>
    <recommendedName>
        <fullName evidence="4">Acetyltransferase</fullName>
        <ecNumber evidence="4">2.3.1.-</ecNumber>
    </recommendedName>
</protein>
<dbReference type="InterPro" id="IPR001451">
    <property type="entry name" value="Hexapep"/>
</dbReference>
<dbReference type="RefSeq" id="WP_000790108.1">
    <property type="nucleotide sequence ID" value="NZ_KE701776.1"/>
</dbReference>
<dbReference type="AlphaFoldDB" id="A0A0E2LJ83"/>
<dbReference type="HOGENOM" id="CLU_051638_10_2_6"/>
<keyword evidence="2 4" id="KW-0808">Transferase</keyword>
<dbReference type="Gene3D" id="2.160.10.10">
    <property type="entry name" value="Hexapeptide repeat proteins"/>
    <property type="match status" value="1"/>
</dbReference>
<dbReference type="GeneID" id="75203897"/>
<dbReference type="CDD" id="cd03354">
    <property type="entry name" value="LbH_SAT"/>
    <property type="match status" value="1"/>
</dbReference>
<organism evidence="5 6">
    <name type="scientific">Escherichia coli (strain UMEA 3162-1)</name>
    <dbReference type="NCBI Taxonomy" id="1281200"/>
    <lineage>
        <taxon>Bacteria</taxon>
        <taxon>Pseudomonadati</taxon>
        <taxon>Pseudomonadota</taxon>
        <taxon>Gammaproteobacteria</taxon>
        <taxon>Enterobacterales</taxon>
        <taxon>Enterobacteriaceae</taxon>
        <taxon>Escherichia</taxon>
    </lineage>
</organism>
<evidence type="ECO:0000256" key="2">
    <source>
        <dbReference type="ARBA" id="ARBA00022679"/>
    </source>
</evidence>
<keyword evidence="3 4" id="KW-0012">Acyltransferase</keyword>
<comment type="caution">
    <text evidence="5">The sequence shown here is derived from an EMBL/GenBank/DDBJ whole genome shotgun (WGS) entry which is preliminary data.</text>
</comment>
<dbReference type="Pfam" id="PF00132">
    <property type="entry name" value="Hexapep"/>
    <property type="match status" value="1"/>
</dbReference>
<dbReference type="PIRSF" id="PIRSF000441">
    <property type="entry name" value="CysE"/>
    <property type="match status" value="1"/>
</dbReference>
<accession>A0A0E2LJ83</accession>
<dbReference type="InterPro" id="IPR005881">
    <property type="entry name" value="Ser_O-AcTrfase"/>
</dbReference>